<reference evidence="1" key="1">
    <citation type="journal article" date="2023" name="Mol. Phylogenet. Evol.">
        <title>Genome-scale phylogeny and comparative genomics of the fungal order Sordariales.</title>
        <authorList>
            <person name="Hensen N."/>
            <person name="Bonometti L."/>
            <person name="Westerberg I."/>
            <person name="Brannstrom I.O."/>
            <person name="Guillou S."/>
            <person name="Cros-Aarteil S."/>
            <person name="Calhoun S."/>
            <person name="Haridas S."/>
            <person name="Kuo A."/>
            <person name="Mondo S."/>
            <person name="Pangilinan J."/>
            <person name="Riley R."/>
            <person name="LaButti K."/>
            <person name="Andreopoulos B."/>
            <person name="Lipzen A."/>
            <person name="Chen C."/>
            <person name="Yan M."/>
            <person name="Daum C."/>
            <person name="Ng V."/>
            <person name="Clum A."/>
            <person name="Steindorff A."/>
            <person name="Ohm R.A."/>
            <person name="Martin F."/>
            <person name="Silar P."/>
            <person name="Natvig D.O."/>
            <person name="Lalanne C."/>
            <person name="Gautier V."/>
            <person name="Ament-Velasquez S.L."/>
            <person name="Kruys A."/>
            <person name="Hutchinson M.I."/>
            <person name="Powell A.J."/>
            <person name="Barry K."/>
            <person name="Miller A.N."/>
            <person name="Grigoriev I.V."/>
            <person name="Debuchy R."/>
            <person name="Gladieux P."/>
            <person name="Hiltunen Thoren M."/>
            <person name="Johannesson H."/>
        </authorList>
    </citation>
    <scope>NUCLEOTIDE SEQUENCE</scope>
    <source>
        <strain evidence="1">CBS 955.72</strain>
    </source>
</reference>
<evidence type="ECO:0000313" key="1">
    <source>
        <dbReference type="EMBL" id="KAK3349590.1"/>
    </source>
</evidence>
<organism evidence="1 2">
    <name type="scientific">Lasiosphaeria hispida</name>
    <dbReference type="NCBI Taxonomy" id="260671"/>
    <lineage>
        <taxon>Eukaryota</taxon>
        <taxon>Fungi</taxon>
        <taxon>Dikarya</taxon>
        <taxon>Ascomycota</taxon>
        <taxon>Pezizomycotina</taxon>
        <taxon>Sordariomycetes</taxon>
        <taxon>Sordariomycetidae</taxon>
        <taxon>Sordariales</taxon>
        <taxon>Lasiosphaeriaceae</taxon>
        <taxon>Lasiosphaeria</taxon>
    </lineage>
</organism>
<dbReference type="Proteomes" id="UP001275084">
    <property type="component" value="Unassembled WGS sequence"/>
</dbReference>
<name>A0AAJ0HF12_9PEZI</name>
<dbReference type="SUPFAM" id="SSF52972">
    <property type="entry name" value="ITPase-like"/>
    <property type="match status" value="1"/>
</dbReference>
<dbReference type="EMBL" id="JAUIQD010000005">
    <property type="protein sequence ID" value="KAK3349590.1"/>
    <property type="molecule type" value="Genomic_DNA"/>
</dbReference>
<dbReference type="InterPro" id="IPR029001">
    <property type="entry name" value="ITPase-like_fam"/>
</dbReference>
<dbReference type="Gene3D" id="3.90.950.10">
    <property type="match status" value="1"/>
</dbReference>
<dbReference type="AlphaFoldDB" id="A0AAJ0HF12"/>
<comment type="caution">
    <text evidence="1">The sequence shown here is derived from an EMBL/GenBank/DDBJ whole genome shotgun (WGS) entry which is preliminary data.</text>
</comment>
<gene>
    <name evidence="1" type="ORF">B0T25DRAFT_570212</name>
</gene>
<sequence>MEAGHPADGSSVERQHISLETLKNTEQILPAPDALPPSSLPEHQFPIHGDSVLLVIPTENKRKVQILSDGITKQAPPGIEVHIVTIPVESSVGEQPYNGAGMEGARNQINNALNRLHGIEFSDVFKKNNIRTVLVASYRELHPNQRPRQASRFGIVAIHNANTGETCVGCSRGVTIAQGFVDAALTFGTDGGNRDYGKKTVGSILASKVLGLDGANWHEVVAGVSRYDLLREVVGNLRAPW</sequence>
<accession>A0AAJ0HF12</accession>
<protein>
    <submittedName>
        <fullName evidence="1">Uncharacterized protein</fullName>
    </submittedName>
</protein>
<keyword evidence="2" id="KW-1185">Reference proteome</keyword>
<proteinExistence type="predicted"/>
<reference evidence="1" key="2">
    <citation type="submission" date="2023-06" db="EMBL/GenBank/DDBJ databases">
        <authorList>
            <consortium name="Lawrence Berkeley National Laboratory"/>
            <person name="Haridas S."/>
            <person name="Hensen N."/>
            <person name="Bonometti L."/>
            <person name="Westerberg I."/>
            <person name="Brannstrom I.O."/>
            <person name="Guillou S."/>
            <person name="Cros-Aarteil S."/>
            <person name="Calhoun S."/>
            <person name="Kuo A."/>
            <person name="Mondo S."/>
            <person name="Pangilinan J."/>
            <person name="Riley R."/>
            <person name="Labutti K."/>
            <person name="Andreopoulos B."/>
            <person name="Lipzen A."/>
            <person name="Chen C."/>
            <person name="Yanf M."/>
            <person name="Daum C."/>
            <person name="Ng V."/>
            <person name="Clum A."/>
            <person name="Steindorff A."/>
            <person name="Ohm R."/>
            <person name="Martin F."/>
            <person name="Silar P."/>
            <person name="Natvig D."/>
            <person name="Lalanne C."/>
            <person name="Gautier V."/>
            <person name="Ament-Velasquez S.L."/>
            <person name="Kruys A."/>
            <person name="Hutchinson M.I."/>
            <person name="Powell A.J."/>
            <person name="Barry K."/>
            <person name="Miller A.N."/>
            <person name="Grigoriev I.V."/>
            <person name="Debuchy R."/>
            <person name="Gladieux P."/>
            <person name="Thoren M.H."/>
            <person name="Johannesson H."/>
        </authorList>
    </citation>
    <scope>NUCLEOTIDE SEQUENCE</scope>
    <source>
        <strain evidence="1">CBS 955.72</strain>
    </source>
</reference>
<evidence type="ECO:0000313" key="2">
    <source>
        <dbReference type="Proteomes" id="UP001275084"/>
    </source>
</evidence>